<dbReference type="RefSeq" id="WP_128216696.1">
    <property type="nucleotide sequence ID" value="NZ_RBZY01000007.1"/>
</dbReference>
<dbReference type="GO" id="GO:0008131">
    <property type="term" value="F:primary methylamine oxidase activity"/>
    <property type="evidence" value="ECO:0007669"/>
    <property type="project" value="InterPro"/>
</dbReference>
<dbReference type="InterPro" id="IPR000269">
    <property type="entry name" value="Cu_amine_oxidase"/>
</dbReference>
<dbReference type="SUPFAM" id="SSF49998">
    <property type="entry name" value="Amine oxidase catalytic domain"/>
    <property type="match status" value="1"/>
</dbReference>
<evidence type="ECO:0000259" key="10">
    <source>
        <dbReference type="Pfam" id="PF01179"/>
    </source>
</evidence>
<keyword evidence="4 8" id="KW-0560">Oxidoreductase</keyword>
<comment type="caution">
    <text evidence="12">The sequence shown here is derived from an EMBL/GenBank/DDBJ whole genome shotgun (WGS) entry which is preliminary data.</text>
</comment>
<comment type="PTM">
    <text evidence="7 8">Topaquinone (TPQ) is generated by copper-dependent autoxidation of a specific tyrosyl residue.</text>
</comment>
<feature type="compositionally biased region" description="Basic residues" evidence="9">
    <location>
        <begin position="665"/>
        <end position="675"/>
    </location>
</feature>
<dbReference type="InterPro" id="IPR036460">
    <property type="entry name" value="Cu_amine_oxidase_C_sf"/>
</dbReference>
<evidence type="ECO:0000256" key="6">
    <source>
        <dbReference type="PIRSR" id="PIRSR600269-50"/>
    </source>
</evidence>
<dbReference type="AlphaFoldDB" id="A0A3S3LHP9"/>
<dbReference type="Gene3D" id="3.10.450.40">
    <property type="match status" value="1"/>
</dbReference>
<dbReference type="SUPFAM" id="SSF54416">
    <property type="entry name" value="Amine oxidase N-terminal region"/>
    <property type="match status" value="1"/>
</dbReference>
<dbReference type="NCBIfam" id="NF008559">
    <property type="entry name" value="PRK11504.1"/>
    <property type="match status" value="1"/>
</dbReference>
<feature type="active site" description="Schiff-base intermediate with substrate; via topaquinone" evidence="6">
    <location>
        <position position="378"/>
    </location>
</feature>
<dbReference type="GO" id="GO:0048038">
    <property type="term" value="F:quinone binding"/>
    <property type="evidence" value="ECO:0007669"/>
    <property type="project" value="InterPro"/>
</dbReference>
<dbReference type="InterPro" id="IPR016182">
    <property type="entry name" value="Cu_amine_oxidase_N-reg"/>
</dbReference>
<evidence type="ECO:0000259" key="11">
    <source>
        <dbReference type="Pfam" id="PF02728"/>
    </source>
</evidence>
<dbReference type="PROSITE" id="PS01164">
    <property type="entry name" value="COPPER_AMINE_OXID_1"/>
    <property type="match status" value="1"/>
</dbReference>
<comment type="similarity">
    <text evidence="1 8">Belongs to the copper/topaquinone oxidase family.</text>
</comment>
<feature type="modified residue" description="2',4',5'-topaquinone" evidence="7">
    <location>
        <position position="378"/>
    </location>
</feature>
<gene>
    <name evidence="12" type="ORF">D8Y23_03015</name>
</gene>
<dbReference type="Gene3D" id="2.70.98.20">
    <property type="entry name" value="Copper amine oxidase, catalytic domain"/>
    <property type="match status" value="1"/>
</dbReference>
<evidence type="ECO:0000256" key="2">
    <source>
        <dbReference type="ARBA" id="ARBA00022723"/>
    </source>
</evidence>
<evidence type="ECO:0000256" key="7">
    <source>
        <dbReference type="PIRSR" id="PIRSR600269-51"/>
    </source>
</evidence>
<keyword evidence="3 6" id="KW-0801">TPQ</keyword>
<feature type="compositionally biased region" description="Basic and acidic residues" evidence="9">
    <location>
        <begin position="647"/>
        <end position="664"/>
    </location>
</feature>
<dbReference type="OrthoDB" id="9772590at2"/>
<feature type="domain" description="Copper amine oxidase N3-terminal" evidence="11">
    <location>
        <begin position="97"/>
        <end position="194"/>
    </location>
</feature>
<keyword evidence="2 8" id="KW-0479">Metal-binding</keyword>
<evidence type="ECO:0000256" key="4">
    <source>
        <dbReference type="ARBA" id="ARBA00023002"/>
    </source>
</evidence>
<evidence type="ECO:0000256" key="5">
    <source>
        <dbReference type="ARBA" id="ARBA00023008"/>
    </source>
</evidence>
<dbReference type="EMBL" id="RBZY01000007">
    <property type="protein sequence ID" value="RWR21978.1"/>
    <property type="molecule type" value="Genomic_DNA"/>
</dbReference>
<dbReference type="Pfam" id="PF01179">
    <property type="entry name" value="Cu_amine_oxid"/>
    <property type="match status" value="1"/>
</dbReference>
<dbReference type="InterPro" id="IPR049948">
    <property type="entry name" value="Cu_Am_ox_TPQ-bd"/>
</dbReference>
<dbReference type="Proteomes" id="UP000285970">
    <property type="component" value="Unassembled WGS sequence"/>
</dbReference>
<keyword evidence="5 8" id="KW-0186">Copper</keyword>
<dbReference type="Pfam" id="PF02728">
    <property type="entry name" value="Cu_amine_oxidN3"/>
    <property type="match status" value="1"/>
</dbReference>
<dbReference type="PANTHER" id="PTHR10638">
    <property type="entry name" value="COPPER AMINE OXIDASE"/>
    <property type="match status" value="1"/>
</dbReference>
<proteinExistence type="inferred from homology"/>
<evidence type="ECO:0000256" key="1">
    <source>
        <dbReference type="ARBA" id="ARBA00007983"/>
    </source>
</evidence>
<organism evidence="12 13">
    <name type="scientific">Microbacterium enclense</name>
    <dbReference type="NCBI Taxonomy" id="993073"/>
    <lineage>
        <taxon>Bacteria</taxon>
        <taxon>Bacillati</taxon>
        <taxon>Actinomycetota</taxon>
        <taxon>Actinomycetes</taxon>
        <taxon>Micrococcales</taxon>
        <taxon>Microbacteriaceae</taxon>
        <taxon>Microbacterium</taxon>
    </lineage>
</organism>
<dbReference type="InterPro" id="IPR015802">
    <property type="entry name" value="Cu_amine_oxidase_N3"/>
</dbReference>
<feature type="active site" description="Proton acceptor" evidence="6">
    <location>
        <position position="294"/>
    </location>
</feature>
<evidence type="ECO:0000256" key="9">
    <source>
        <dbReference type="SAM" id="MobiDB-lite"/>
    </source>
</evidence>
<feature type="region of interest" description="Disordered" evidence="9">
    <location>
        <begin position="618"/>
        <end position="675"/>
    </location>
</feature>
<evidence type="ECO:0000256" key="3">
    <source>
        <dbReference type="ARBA" id="ARBA00022772"/>
    </source>
</evidence>
<comment type="cofactor">
    <cofactor evidence="8">
        <name>Cu cation</name>
        <dbReference type="ChEBI" id="CHEBI:23378"/>
    </cofactor>
    <text evidence="8">Contains 1 topaquinone per subunit.</text>
</comment>
<sequence>MTADRHWSDPLTPSEIVEVAALVRADERIGSEPRFWGIAVEEGLARSLAPGQGRPVRLVVMNPAAHAAWEVTGWTSGTDRAEASLASWSPVDAKRPGVSSDEARAIARAAREHPLLKEALAKRGITDTTHVWVDPESITGFEPEDLADRRLSWGTVWYRESADDNGYARPVAGLVPILDLETLDIIRIEDHGVIPMASEGGNYRSGTWGPDRHVAPLEITQPEGPGFTVEGHKVSWQNWSFRIGFTHREGLVLHDIAYRDGDVERPILRRAAVNEMYVPYLDADPTAYRKNFFDWGEYGAGPLTASLELGCDCLGEIHYFDAHVLDGLGEAQTITNGVCLHEEDSSILWKHVNTRTGEADVRRSRRLVISFFATVANYDYGFYWSLYQDGSIELEIKLTGILSVSGIDDGKMPAFGRMVSPNVQAPTHQHYFAVRMDTAIDGPKNRLVEVHAEVEEDEDLNPWGNAVKMVSEVIASEKDAGRMADASRAVHWRVENTERTNRFGENTAYRLSAMHTTRLFAKSGSVVARKAPFVSKHLWATAYDPNERFITGDYPNQAPLEAEGITAWQQADRPLDGAELVLWPIVGVHHYPKPEEWPIMPVHRIGLRFEPDGFFTRNPSLDLPPSSGGDHCHAPSPGAGGAVAEGHALHGHDAGGHDHHDHSAHGHHGHDHHGH</sequence>
<feature type="domain" description="Copper amine oxidase catalytic" evidence="10">
    <location>
        <begin position="217"/>
        <end position="621"/>
    </location>
</feature>
<reference evidence="12 13" key="1">
    <citation type="journal article" date="2018" name="Front. Microbiol.">
        <title>Novel Insights Into Bacterial Dimethylsulfoniopropionate Catabolism in the East China Sea.</title>
        <authorList>
            <person name="Liu J."/>
            <person name="Liu J."/>
            <person name="Zhang S.H."/>
            <person name="Liang J."/>
            <person name="Lin H."/>
            <person name="Song D."/>
            <person name="Yang G.P."/>
            <person name="Todd J.D."/>
            <person name="Zhang X.H."/>
        </authorList>
    </citation>
    <scope>NUCLEOTIDE SEQUENCE [LARGE SCALE GENOMIC DNA]</scope>
    <source>
        <strain evidence="12 13">ZYFD042</strain>
    </source>
</reference>
<accession>A0A3S3LHP9</accession>
<dbReference type="InterPro" id="IPR015798">
    <property type="entry name" value="Cu_amine_oxidase_C"/>
</dbReference>
<protein>
    <recommendedName>
        <fullName evidence="8">Amine oxidase</fullName>
        <ecNumber evidence="8">1.4.3.-</ecNumber>
    </recommendedName>
</protein>
<name>A0A3S3LHP9_9MICO</name>
<evidence type="ECO:0000313" key="12">
    <source>
        <dbReference type="EMBL" id="RWR21978.1"/>
    </source>
</evidence>
<dbReference type="GO" id="GO:0009308">
    <property type="term" value="P:amine metabolic process"/>
    <property type="evidence" value="ECO:0007669"/>
    <property type="project" value="UniProtKB-UniRule"/>
</dbReference>
<dbReference type="GO" id="GO:0005507">
    <property type="term" value="F:copper ion binding"/>
    <property type="evidence" value="ECO:0007669"/>
    <property type="project" value="InterPro"/>
</dbReference>
<evidence type="ECO:0000256" key="8">
    <source>
        <dbReference type="RuleBase" id="RU000672"/>
    </source>
</evidence>
<dbReference type="EC" id="1.4.3.-" evidence="8"/>
<evidence type="ECO:0000313" key="13">
    <source>
        <dbReference type="Proteomes" id="UP000285970"/>
    </source>
</evidence>
<dbReference type="PANTHER" id="PTHR10638:SF41">
    <property type="entry name" value="AMINE OXIDASE"/>
    <property type="match status" value="1"/>
</dbReference>